<dbReference type="InterPro" id="IPR003339">
    <property type="entry name" value="ABC/ECF_trnsptr_transmembrane"/>
</dbReference>
<keyword evidence="2 5" id="KW-0812">Transmembrane</keyword>
<feature type="transmembrane region" description="Helical" evidence="5">
    <location>
        <begin position="95"/>
        <end position="118"/>
    </location>
</feature>
<keyword evidence="3 5" id="KW-1133">Transmembrane helix</keyword>
<reference evidence="6" key="1">
    <citation type="journal article" date="2023" name="Int. J. Syst. Evol. Microbiol.">
        <title>&lt;i&gt;Holtiella tumoricola&lt;/i&gt; gen. nov. sp. nov., isolated from a human clinical sample.</title>
        <authorList>
            <person name="Allen-Vercoe E."/>
            <person name="Daigneault M.C."/>
            <person name="Vancuren S.J."/>
            <person name="Cochrane K."/>
            <person name="O'Neal L.L."/>
            <person name="Sankaranarayanan K."/>
            <person name="Lawson P.A."/>
        </authorList>
    </citation>
    <scope>NUCLEOTIDE SEQUENCE</scope>
    <source>
        <strain evidence="6">CC70A</strain>
    </source>
</reference>
<feature type="transmembrane region" description="Helical" evidence="5">
    <location>
        <begin position="228"/>
        <end position="257"/>
    </location>
</feature>
<evidence type="ECO:0000256" key="5">
    <source>
        <dbReference type="SAM" id="Phobius"/>
    </source>
</evidence>
<dbReference type="CDD" id="cd16914">
    <property type="entry name" value="EcfT"/>
    <property type="match status" value="1"/>
</dbReference>
<name>A0AA42DRP6_9FIRM</name>
<comment type="subcellular location">
    <subcellularLocation>
        <location evidence="1">Membrane</location>
        <topology evidence="1">Multi-pass membrane protein</topology>
    </subcellularLocation>
</comment>
<organism evidence="6 7">
    <name type="scientific">Holtiella tumoricola</name>
    <dbReference type="NCBI Taxonomy" id="3018743"/>
    <lineage>
        <taxon>Bacteria</taxon>
        <taxon>Bacillati</taxon>
        <taxon>Bacillota</taxon>
        <taxon>Clostridia</taxon>
        <taxon>Lachnospirales</taxon>
        <taxon>Cellulosilyticaceae</taxon>
        <taxon>Holtiella</taxon>
    </lineage>
</organism>
<dbReference type="EMBL" id="JAQIFT010000069">
    <property type="protein sequence ID" value="MDA3734100.1"/>
    <property type="molecule type" value="Genomic_DNA"/>
</dbReference>
<dbReference type="AlphaFoldDB" id="A0AA42DRP6"/>
<keyword evidence="7" id="KW-1185">Reference proteome</keyword>
<evidence type="ECO:0000256" key="3">
    <source>
        <dbReference type="ARBA" id="ARBA00022989"/>
    </source>
</evidence>
<evidence type="ECO:0000313" key="6">
    <source>
        <dbReference type="EMBL" id="MDA3734100.1"/>
    </source>
</evidence>
<accession>A0AA42DRP6</accession>
<dbReference type="Pfam" id="PF02361">
    <property type="entry name" value="CbiQ"/>
    <property type="match status" value="1"/>
</dbReference>
<feature type="transmembrane region" description="Helical" evidence="5">
    <location>
        <begin position="6"/>
        <end position="23"/>
    </location>
</feature>
<comment type="caution">
    <text evidence="6">The sequence shown here is derived from an EMBL/GenBank/DDBJ whole genome shotgun (WGS) entry which is preliminary data.</text>
</comment>
<feature type="transmembrane region" description="Helical" evidence="5">
    <location>
        <begin position="124"/>
        <end position="150"/>
    </location>
</feature>
<evidence type="ECO:0000256" key="2">
    <source>
        <dbReference type="ARBA" id="ARBA00022692"/>
    </source>
</evidence>
<keyword evidence="4 5" id="KW-0472">Membrane</keyword>
<dbReference type="GO" id="GO:0005886">
    <property type="term" value="C:plasma membrane"/>
    <property type="evidence" value="ECO:0007669"/>
    <property type="project" value="UniProtKB-ARBA"/>
</dbReference>
<sequence>MKSGFTSIHPLLSFCYFFIFLVLSMVVKKPLFLFLLLILCTILLYFLDGLVTLEQNLKFYLFMAGVILILNPLFSTEGTTVLFYLKNRSITLEGVLGGITFALSLLNILFMFLAYNLIITPKKFLYLFGNIIPKIAFILTIIMGFIPLFTRRLQEIIDVRQIQKTTFPNRSKLSLKERLIEAMTTLNTLVSWTLEESLDNAVSMRARGYGTTKRTSSTIYHLDSRDRYLIAISLFIGCLSLIYFSSWLIFASLPILIEMRERLRWHFMKSNT</sequence>
<feature type="transmembrane region" description="Helical" evidence="5">
    <location>
        <begin position="30"/>
        <end position="47"/>
    </location>
</feature>
<gene>
    <name evidence="6" type="ORF">PBV87_21730</name>
</gene>
<protein>
    <submittedName>
        <fullName evidence="6">Energy-coupling factor transporter transmembrane component T</fullName>
    </submittedName>
</protein>
<evidence type="ECO:0000256" key="1">
    <source>
        <dbReference type="ARBA" id="ARBA00004141"/>
    </source>
</evidence>
<feature type="transmembrane region" description="Helical" evidence="5">
    <location>
        <begin position="59"/>
        <end position="83"/>
    </location>
</feature>
<dbReference type="Proteomes" id="UP001169242">
    <property type="component" value="Unassembled WGS sequence"/>
</dbReference>
<proteinExistence type="predicted"/>
<evidence type="ECO:0000313" key="7">
    <source>
        <dbReference type="Proteomes" id="UP001169242"/>
    </source>
</evidence>
<evidence type="ECO:0000256" key="4">
    <source>
        <dbReference type="ARBA" id="ARBA00023136"/>
    </source>
</evidence>
<dbReference type="RefSeq" id="WP_271013738.1">
    <property type="nucleotide sequence ID" value="NZ_JAQIFT010000069.1"/>
</dbReference>